<dbReference type="GO" id="GO:0016020">
    <property type="term" value="C:membrane"/>
    <property type="evidence" value="ECO:0007669"/>
    <property type="project" value="InterPro"/>
</dbReference>
<dbReference type="GeneID" id="6007282"/>
<dbReference type="PROSITE" id="PS51892">
    <property type="entry name" value="SUBTILASE"/>
    <property type="match status" value="1"/>
</dbReference>
<keyword evidence="5" id="KW-0720">Serine protease</keyword>
<name>A8N7M8_COPC7</name>
<dbReference type="GO" id="GO:0005615">
    <property type="term" value="C:extracellular space"/>
    <property type="evidence" value="ECO:0007669"/>
    <property type="project" value="TreeGrafter"/>
</dbReference>
<dbReference type="InterPro" id="IPR013783">
    <property type="entry name" value="Ig-like_fold"/>
</dbReference>
<dbReference type="eggNOG" id="KOG4266">
    <property type="taxonomic scope" value="Eukaryota"/>
</dbReference>
<dbReference type="Gene3D" id="2.60.40.10">
    <property type="entry name" value="Immunoglobulins"/>
    <property type="match status" value="1"/>
</dbReference>
<dbReference type="VEuPathDB" id="FungiDB:CC1G_02285"/>
<dbReference type="Pfam" id="PF06280">
    <property type="entry name" value="fn3_5"/>
    <property type="match status" value="1"/>
</dbReference>
<dbReference type="OMA" id="FNHPALG"/>
<feature type="compositionally biased region" description="Acidic residues" evidence="7">
    <location>
        <begin position="780"/>
        <end position="839"/>
    </location>
</feature>
<dbReference type="InterPro" id="IPR034187">
    <property type="entry name" value="Peptidases_S8_5"/>
</dbReference>
<dbReference type="PANTHER" id="PTHR43806:SF66">
    <property type="entry name" value="SERIN ENDOPEPTIDASE"/>
    <property type="match status" value="1"/>
</dbReference>
<dbReference type="InterPro" id="IPR015500">
    <property type="entry name" value="Peptidase_S8_subtilisin-rel"/>
</dbReference>
<dbReference type="AlphaFoldDB" id="A8N7M8"/>
<evidence type="ECO:0000256" key="1">
    <source>
        <dbReference type="ARBA" id="ARBA00011073"/>
    </source>
</evidence>
<dbReference type="MEROPS" id="S08.139"/>
<evidence type="ECO:0000313" key="11">
    <source>
        <dbReference type="Proteomes" id="UP000001861"/>
    </source>
</evidence>
<evidence type="ECO:0000259" key="8">
    <source>
        <dbReference type="Pfam" id="PF00082"/>
    </source>
</evidence>
<sequence length="859" mass="92156">MLQLADASLLPLGLGVVRIDPPRPEFNYVPSGEVPRKGSTPAAHRLAGVDKLHGEGITGKGVKVAVHSFSIGSELISRPGTNEMKPDDDPMDECNGHGSHVAGIIAASGENNWNVTGVAPDATLYAYRVFGCLGFVTDTLIIQAMLRAVKDGVDVINISIGGRDGWTRATGSVVASRIAATGKVVVISAGNEGMSGAFYTSGPANGIDVISVGSVENTILPLQTVNVVGAEHDPIPYFSWLPFNVTEDLPLYATSNDTTVEDDACEELPEDTPLLDKYLVLVRRGSCPFTQKIENLRKKNATQALFYDNGSNFLGIVVGNFTGALIKAEDGEWLVEQFLSGADVKLNFPQTGGEIDHPAVGGGLMSNFSSYGPTNDFYFKPALAAPGGNILSTVPLNMSAFAVVSGTSMSAPFVAGSAALILSVRGVTPEVGRATRNLLETTASYVPSSDAEDALLQTAIQQGAGLVNVHKAVHTTTLVSPGELVLNDTANFKPVHKVLLNNTGDTERTYSVKHVPAGTALTILQGVPFQSNGPVPLVPEAASVEASPSTFTLAPGEGIEVTLTFTQPEGLDLKRFPIYSGFVEFEDDTEETTHVSYIGSAVALKDVQVVDNTPLYFGEKMPMLTNSSGMVQHEPTNYTFVGNDTTTIYWRQLFGTRLFLLDVVDANISLRTTLNRRQAASSDDAHIFTFPSEDQSNVFTEVKVTGNLVTLDYLPRNNDNPYDYGYNALAWVQPKFANGTRVPPGDYRLLLRALKVTGDPSKDEDYESWLSPVVGVYPTEQEEPEEPETPEPEDPEDPENPEDPETPEPEEPEEPGAPEPEDPEAPEAPEEPEDPETPEEPLPQPALVSRSIDLNFVPT</sequence>
<feature type="domain" description="C5a peptidase/Subtilisin-like protease SBT2-like Fn3-like" evidence="9">
    <location>
        <begin position="486"/>
        <end position="591"/>
    </location>
</feature>
<comment type="similarity">
    <text evidence="1 6">Belongs to the peptidase S8 family.</text>
</comment>
<dbReference type="Proteomes" id="UP000001861">
    <property type="component" value="Unassembled WGS sequence"/>
</dbReference>
<keyword evidence="4" id="KW-0378">Hydrolase</keyword>
<dbReference type="SUPFAM" id="SSF52743">
    <property type="entry name" value="Subtilisin-like"/>
    <property type="match status" value="1"/>
</dbReference>
<dbReference type="EMBL" id="AACS02000003">
    <property type="protein sequence ID" value="EAU90898.2"/>
    <property type="molecule type" value="Genomic_DNA"/>
</dbReference>
<dbReference type="Pfam" id="PF00082">
    <property type="entry name" value="Peptidase_S8"/>
    <property type="match status" value="1"/>
</dbReference>
<evidence type="ECO:0000256" key="7">
    <source>
        <dbReference type="SAM" id="MobiDB-lite"/>
    </source>
</evidence>
<evidence type="ECO:0000256" key="2">
    <source>
        <dbReference type="ARBA" id="ARBA00022670"/>
    </source>
</evidence>
<dbReference type="PROSITE" id="PS00138">
    <property type="entry name" value="SUBTILASE_SER"/>
    <property type="match status" value="1"/>
</dbReference>
<keyword evidence="2" id="KW-0645">Protease</keyword>
<dbReference type="HOGENOM" id="CLU_003559_3_1_1"/>
<dbReference type="InParanoid" id="A8N7M8"/>
<feature type="region of interest" description="Disordered" evidence="7">
    <location>
        <begin position="778"/>
        <end position="859"/>
    </location>
</feature>
<gene>
    <name evidence="10" type="ORF">CC1G_02285</name>
</gene>
<proteinExistence type="inferred from homology"/>
<evidence type="ECO:0000256" key="6">
    <source>
        <dbReference type="PROSITE-ProRule" id="PRU01240"/>
    </source>
</evidence>
<dbReference type="PROSITE" id="PS00137">
    <property type="entry name" value="SUBTILASE_HIS"/>
    <property type="match status" value="1"/>
</dbReference>
<dbReference type="RefSeq" id="XP_001830834.2">
    <property type="nucleotide sequence ID" value="XM_001830782.2"/>
</dbReference>
<dbReference type="InterPro" id="IPR010435">
    <property type="entry name" value="C5a/SBT2-like_Fn3"/>
</dbReference>
<evidence type="ECO:0000256" key="4">
    <source>
        <dbReference type="ARBA" id="ARBA00022801"/>
    </source>
</evidence>
<dbReference type="InterPro" id="IPR023828">
    <property type="entry name" value="Peptidase_S8_Ser-AS"/>
</dbReference>
<comment type="caution">
    <text evidence="10">The sequence shown here is derived from an EMBL/GenBank/DDBJ whole genome shotgun (WGS) entry which is preliminary data.</text>
</comment>
<dbReference type="GO" id="GO:0004252">
    <property type="term" value="F:serine-type endopeptidase activity"/>
    <property type="evidence" value="ECO:0007669"/>
    <property type="project" value="InterPro"/>
</dbReference>
<dbReference type="Gene3D" id="3.50.30.30">
    <property type="match status" value="1"/>
</dbReference>
<keyword evidence="11" id="KW-1185">Reference proteome</keyword>
<dbReference type="CDD" id="cd07489">
    <property type="entry name" value="Peptidases_S8_5"/>
    <property type="match status" value="1"/>
</dbReference>
<dbReference type="CDD" id="cd02124">
    <property type="entry name" value="PA_PoS1_like"/>
    <property type="match status" value="1"/>
</dbReference>
<evidence type="ECO:0000256" key="3">
    <source>
        <dbReference type="ARBA" id="ARBA00022729"/>
    </source>
</evidence>
<keyword evidence="3" id="KW-0732">Signal</keyword>
<protein>
    <submittedName>
        <fullName evidence="10">Peptidase</fullName>
    </submittedName>
</protein>
<dbReference type="PRINTS" id="PR00723">
    <property type="entry name" value="SUBTILISIN"/>
</dbReference>
<reference evidence="10 11" key="1">
    <citation type="journal article" date="2010" name="Proc. Natl. Acad. Sci. U.S.A.">
        <title>Insights into evolution of multicellular fungi from the assembled chromosomes of the mushroom Coprinopsis cinerea (Coprinus cinereus).</title>
        <authorList>
            <person name="Stajich J.E."/>
            <person name="Wilke S.K."/>
            <person name="Ahren D."/>
            <person name="Au C.H."/>
            <person name="Birren B.W."/>
            <person name="Borodovsky M."/>
            <person name="Burns C."/>
            <person name="Canback B."/>
            <person name="Casselton L.A."/>
            <person name="Cheng C.K."/>
            <person name="Deng J."/>
            <person name="Dietrich F.S."/>
            <person name="Fargo D.C."/>
            <person name="Farman M.L."/>
            <person name="Gathman A.C."/>
            <person name="Goldberg J."/>
            <person name="Guigo R."/>
            <person name="Hoegger P.J."/>
            <person name="Hooker J.B."/>
            <person name="Huggins A."/>
            <person name="James T.Y."/>
            <person name="Kamada T."/>
            <person name="Kilaru S."/>
            <person name="Kodira C."/>
            <person name="Kues U."/>
            <person name="Kupfer D."/>
            <person name="Kwan H.S."/>
            <person name="Lomsadze A."/>
            <person name="Li W."/>
            <person name="Lilly W.W."/>
            <person name="Ma L.J."/>
            <person name="Mackey A.J."/>
            <person name="Manning G."/>
            <person name="Martin F."/>
            <person name="Muraguchi H."/>
            <person name="Natvig D.O."/>
            <person name="Palmerini H."/>
            <person name="Ramesh M.A."/>
            <person name="Rehmeyer C.J."/>
            <person name="Roe B.A."/>
            <person name="Shenoy N."/>
            <person name="Stanke M."/>
            <person name="Ter-Hovhannisyan V."/>
            <person name="Tunlid A."/>
            <person name="Velagapudi R."/>
            <person name="Vision T.J."/>
            <person name="Zeng Q."/>
            <person name="Zolan M.E."/>
            <person name="Pukkila P.J."/>
        </authorList>
    </citation>
    <scope>NUCLEOTIDE SEQUENCE [LARGE SCALE GENOMIC DNA]</scope>
    <source>
        <strain evidence="11">Okayama-7 / 130 / ATCC MYA-4618 / FGSC 9003</strain>
    </source>
</reference>
<accession>A8N7M8</accession>
<dbReference type="InterPro" id="IPR022398">
    <property type="entry name" value="Peptidase_S8_His-AS"/>
</dbReference>
<dbReference type="Gene3D" id="3.40.50.200">
    <property type="entry name" value="Peptidase S8/S53 domain"/>
    <property type="match status" value="2"/>
</dbReference>
<dbReference type="OrthoDB" id="206201at2759"/>
<comment type="caution">
    <text evidence="6">Lacks conserved residue(s) required for the propagation of feature annotation.</text>
</comment>
<dbReference type="InterPro" id="IPR000209">
    <property type="entry name" value="Peptidase_S8/S53_dom"/>
</dbReference>
<dbReference type="InterPro" id="IPR050131">
    <property type="entry name" value="Peptidase_S8_subtilisin-like"/>
</dbReference>
<evidence type="ECO:0000256" key="5">
    <source>
        <dbReference type="ARBA" id="ARBA00022825"/>
    </source>
</evidence>
<dbReference type="KEGG" id="cci:CC1G_02285"/>
<evidence type="ECO:0000259" key="9">
    <source>
        <dbReference type="Pfam" id="PF06280"/>
    </source>
</evidence>
<organism evidence="10 11">
    <name type="scientific">Coprinopsis cinerea (strain Okayama-7 / 130 / ATCC MYA-4618 / FGSC 9003)</name>
    <name type="common">Inky cap fungus</name>
    <name type="synonym">Hormographiella aspergillata</name>
    <dbReference type="NCBI Taxonomy" id="240176"/>
    <lineage>
        <taxon>Eukaryota</taxon>
        <taxon>Fungi</taxon>
        <taxon>Dikarya</taxon>
        <taxon>Basidiomycota</taxon>
        <taxon>Agaricomycotina</taxon>
        <taxon>Agaricomycetes</taxon>
        <taxon>Agaricomycetidae</taxon>
        <taxon>Agaricales</taxon>
        <taxon>Agaricineae</taxon>
        <taxon>Psathyrellaceae</taxon>
        <taxon>Coprinopsis</taxon>
    </lineage>
</organism>
<evidence type="ECO:0000313" key="10">
    <source>
        <dbReference type="EMBL" id="EAU90898.2"/>
    </source>
</evidence>
<feature type="domain" description="Peptidase S8/S53" evidence="8">
    <location>
        <begin position="86"/>
        <end position="449"/>
    </location>
</feature>
<dbReference type="PANTHER" id="PTHR43806">
    <property type="entry name" value="PEPTIDASE S8"/>
    <property type="match status" value="1"/>
</dbReference>
<dbReference type="GO" id="GO:0006508">
    <property type="term" value="P:proteolysis"/>
    <property type="evidence" value="ECO:0007669"/>
    <property type="project" value="UniProtKB-KW"/>
</dbReference>
<dbReference type="InterPro" id="IPR036852">
    <property type="entry name" value="Peptidase_S8/S53_dom_sf"/>
</dbReference>